<dbReference type="InterPro" id="IPR036271">
    <property type="entry name" value="Tet_transcr_reg_TetR-rel_C_sf"/>
</dbReference>
<keyword evidence="2 4" id="KW-0238">DNA-binding</keyword>
<dbReference type="SUPFAM" id="SSF46689">
    <property type="entry name" value="Homeodomain-like"/>
    <property type="match status" value="1"/>
</dbReference>
<feature type="domain" description="HTH tetR-type" evidence="5">
    <location>
        <begin position="7"/>
        <end position="67"/>
    </location>
</feature>
<dbReference type="Gene3D" id="1.10.357.10">
    <property type="entry name" value="Tetracycline Repressor, domain 2"/>
    <property type="match status" value="1"/>
</dbReference>
<dbReference type="SUPFAM" id="SSF48498">
    <property type="entry name" value="Tetracyclin repressor-like, C-terminal domain"/>
    <property type="match status" value="1"/>
</dbReference>
<dbReference type="GO" id="GO:0003700">
    <property type="term" value="F:DNA-binding transcription factor activity"/>
    <property type="evidence" value="ECO:0007669"/>
    <property type="project" value="TreeGrafter"/>
</dbReference>
<evidence type="ECO:0000259" key="5">
    <source>
        <dbReference type="PROSITE" id="PS50977"/>
    </source>
</evidence>
<dbReference type="PANTHER" id="PTHR30055:SF226">
    <property type="entry name" value="HTH-TYPE TRANSCRIPTIONAL REGULATOR PKSA"/>
    <property type="match status" value="1"/>
</dbReference>
<dbReference type="InterPro" id="IPR001647">
    <property type="entry name" value="HTH_TetR"/>
</dbReference>
<keyword evidence="3" id="KW-0804">Transcription</keyword>
<dbReference type="FunFam" id="1.10.10.60:FF:000141">
    <property type="entry name" value="TetR family transcriptional regulator"/>
    <property type="match status" value="1"/>
</dbReference>
<evidence type="ECO:0000256" key="2">
    <source>
        <dbReference type="ARBA" id="ARBA00023125"/>
    </source>
</evidence>
<evidence type="ECO:0000313" key="7">
    <source>
        <dbReference type="Proteomes" id="UP000515847"/>
    </source>
</evidence>
<feature type="DNA-binding region" description="H-T-H motif" evidence="4">
    <location>
        <begin position="30"/>
        <end position="49"/>
    </location>
</feature>
<dbReference type="InterPro" id="IPR009057">
    <property type="entry name" value="Homeodomain-like_sf"/>
</dbReference>
<sequence length="195" mass="22282">MTENKVTGKRELILQAALMVFSERGYHKAKIEEIAQEAGVGKGTVYEYFTSKKQLFQEMLKDRIETFNQHTREAVEKEQTIRNKLLCIIKESIIVGRHFRHLNKMALLETTLIDESFRHWLLDMHAYRLSAIGEIIQEGIDKGELKPVNVSLFARLFYGGLGTLVSPIAGMDMTQIDVDKTAEEIVELYLHGVAL</sequence>
<organism evidence="6 7">
    <name type="scientific">Thermanaerosceptrum fracticalcis</name>
    <dbReference type="NCBI Taxonomy" id="1712410"/>
    <lineage>
        <taxon>Bacteria</taxon>
        <taxon>Bacillati</taxon>
        <taxon>Bacillota</taxon>
        <taxon>Clostridia</taxon>
        <taxon>Eubacteriales</taxon>
        <taxon>Peptococcaceae</taxon>
        <taxon>Thermanaerosceptrum</taxon>
    </lineage>
</organism>
<dbReference type="EMBL" id="CP045798">
    <property type="protein sequence ID" value="QNB46973.1"/>
    <property type="molecule type" value="Genomic_DNA"/>
</dbReference>
<dbReference type="Pfam" id="PF08359">
    <property type="entry name" value="TetR_C_4"/>
    <property type="match status" value="1"/>
</dbReference>
<reference evidence="6 7" key="1">
    <citation type="journal article" date="2019" name="Front. Microbiol.">
        <title>Thermoanaerosceptrum fracticalcis gen. nov. sp. nov., a Novel Fumarate-Fermenting Microorganism From a Deep Fractured Carbonate Aquifer of the US Great Basin.</title>
        <authorList>
            <person name="Hamilton-Brehm S.D."/>
            <person name="Stewart L.E."/>
            <person name="Zavarin M."/>
            <person name="Caldwell M."/>
            <person name="Lawson P.A."/>
            <person name="Onstott T.C."/>
            <person name="Grzymski J."/>
            <person name="Neveux I."/>
            <person name="Lollar B.S."/>
            <person name="Russell C.E."/>
            <person name="Moser D.P."/>
        </authorList>
    </citation>
    <scope>NUCLEOTIDE SEQUENCE [LARGE SCALE GENOMIC DNA]</scope>
    <source>
        <strain evidence="6 7">DRI-13</strain>
    </source>
</reference>
<dbReference type="GO" id="GO:0045892">
    <property type="term" value="P:negative regulation of DNA-templated transcription"/>
    <property type="evidence" value="ECO:0007669"/>
    <property type="project" value="UniProtKB-ARBA"/>
</dbReference>
<dbReference type="PRINTS" id="PR00455">
    <property type="entry name" value="HTHTETR"/>
</dbReference>
<evidence type="ECO:0000256" key="3">
    <source>
        <dbReference type="ARBA" id="ARBA00023163"/>
    </source>
</evidence>
<keyword evidence="1" id="KW-0805">Transcription regulation</keyword>
<dbReference type="OrthoDB" id="9812993at2"/>
<gene>
    <name evidence="6" type="ORF">BR63_12055</name>
</gene>
<evidence type="ECO:0000313" key="6">
    <source>
        <dbReference type="EMBL" id="QNB46973.1"/>
    </source>
</evidence>
<dbReference type="KEGG" id="tfr:BR63_12055"/>
<protein>
    <submittedName>
        <fullName evidence="6">TetR family transcriptional regulator</fullName>
    </submittedName>
</protein>
<dbReference type="Proteomes" id="UP000515847">
    <property type="component" value="Chromosome"/>
</dbReference>
<evidence type="ECO:0000256" key="4">
    <source>
        <dbReference type="PROSITE-ProRule" id="PRU00335"/>
    </source>
</evidence>
<name>A0A7G6E4G9_THEFR</name>
<accession>A0A7G6E4G9</accession>
<dbReference type="InterPro" id="IPR050109">
    <property type="entry name" value="HTH-type_TetR-like_transc_reg"/>
</dbReference>
<dbReference type="PANTHER" id="PTHR30055">
    <property type="entry name" value="HTH-TYPE TRANSCRIPTIONAL REGULATOR RUTR"/>
    <property type="match status" value="1"/>
</dbReference>
<dbReference type="Gene3D" id="1.10.10.60">
    <property type="entry name" value="Homeodomain-like"/>
    <property type="match status" value="1"/>
</dbReference>
<dbReference type="AlphaFoldDB" id="A0A7G6E4G9"/>
<evidence type="ECO:0000256" key="1">
    <source>
        <dbReference type="ARBA" id="ARBA00023015"/>
    </source>
</evidence>
<dbReference type="RefSeq" id="WP_034420648.1">
    <property type="nucleotide sequence ID" value="NZ_CP045798.1"/>
</dbReference>
<dbReference type="PROSITE" id="PS50977">
    <property type="entry name" value="HTH_TETR_2"/>
    <property type="match status" value="1"/>
</dbReference>
<dbReference type="InterPro" id="IPR013570">
    <property type="entry name" value="Tscrpt_reg_YsiA_C"/>
</dbReference>
<proteinExistence type="predicted"/>
<keyword evidence="7" id="KW-1185">Reference proteome</keyword>
<dbReference type="GO" id="GO:0000976">
    <property type="term" value="F:transcription cis-regulatory region binding"/>
    <property type="evidence" value="ECO:0007669"/>
    <property type="project" value="TreeGrafter"/>
</dbReference>
<dbReference type="Pfam" id="PF00440">
    <property type="entry name" value="TetR_N"/>
    <property type="match status" value="1"/>
</dbReference>